<dbReference type="AlphaFoldDB" id="A0A8T0GY34"/>
<gene>
    <name evidence="1" type="ORF">KC19_8G123900</name>
</gene>
<name>A0A8T0GY34_CERPU</name>
<dbReference type="EMBL" id="CM026429">
    <property type="protein sequence ID" value="KAG0564596.1"/>
    <property type="molecule type" value="Genomic_DNA"/>
</dbReference>
<accession>A0A8T0GY34</accession>
<evidence type="ECO:0000313" key="2">
    <source>
        <dbReference type="Proteomes" id="UP000822688"/>
    </source>
</evidence>
<keyword evidence="2" id="KW-1185">Reference proteome</keyword>
<comment type="caution">
    <text evidence="1">The sequence shown here is derived from an EMBL/GenBank/DDBJ whole genome shotgun (WGS) entry which is preliminary data.</text>
</comment>
<protein>
    <submittedName>
        <fullName evidence="1">Uncharacterized protein</fullName>
    </submittedName>
</protein>
<proteinExistence type="predicted"/>
<organism evidence="1 2">
    <name type="scientific">Ceratodon purpureus</name>
    <name type="common">Fire moss</name>
    <name type="synonym">Dicranum purpureum</name>
    <dbReference type="NCBI Taxonomy" id="3225"/>
    <lineage>
        <taxon>Eukaryota</taxon>
        <taxon>Viridiplantae</taxon>
        <taxon>Streptophyta</taxon>
        <taxon>Embryophyta</taxon>
        <taxon>Bryophyta</taxon>
        <taxon>Bryophytina</taxon>
        <taxon>Bryopsida</taxon>
        <taxon>Dicranidae</taxon>
        <taxon>Pseudoditrichales</taxon>
        <taxon>Ditrichaceae</taxon>
        <taxon>Ceratodon</taxon>
    </lineage>
</organism>
<evidence type="ECO:0000313" key="1">
    <source>
        <dbReference type="EMBL" id="KAG0564596.1"/>
    </source>
</evidence>
<dbReference type="Proteomes" id="UP000822688">
    <property type="component" value="Chromosome 8"/>
</dbReference>
<sequence length="77" mass="8533">MTPAVRSVRLLRTAPLQCKVKYSATVQSTHWFLGVDKTLQLQVPESSFDRRKGNTQIASLKTLPMRTSSQATQASSP</sequence>
<reference evidence="1" key="1">
    <citation type="submission" date="2020-06" db="EMBL/GenBank/DDBJ databases">
        <title>WGS assembly of Ceratodon purpureus strain R40.</title>
        <authorList>
            <person name="Carey S.B."/>
            <person name="Jenkins J."/>
            <person name="Shu S."/>
            <person name="Lovell J.T."/>
            <person name="Sreedasyam A."/>
            <person name="Maumus F."/>
            <person name="Tiley G.P."/>
            <person name="Fernandez-Pozo N."/>
            <person name="Barry K."/>
            <person name="Chen C."/>
            <person name="Wang M."/>
            <person name="Lipzen A."/>
            <person name="Daum C."/>
            <person name="Saski C.A."/>
            <person name="Payton A.C."/>
            <person name="Mcbreen J.C."/>
            <person name="Conrad R.E."/>
            <person name="Kollar L.M."/>
            <person name="Olsson S."/>
            <person name="Huttunen S."/>
            <person name="Landis J.B."/>
            <person name="Wickett N.J."/>
            <person name="Johnson M.G."/>
            <person name="Rensing S.A."/>
            <person name="Grimwood J."/>
            <person name="Schmutz J."/>
            <person name="Mcdaniel S.F."/>
        </authorList>
    </citation>
    <scope>NUCLEOTIDE SEQUENCE</scope>
    <source>
        <strain evidence="1">R40</strain>
    </source>
</reference>